<dbReference type="EMBL" id="RQJP01000001">
    <property type="protein sequence ID" value="RRB17300.1"/>
    <property type="molecule type" value="Genomic_DNA"/>
</dbReference>
<protein>
    <submittedName>
        <fullName evidence="1">Uncharacterized protein</fullName>
    </submittedName>
</protein>
<name>A0A3P1CW48_9BACT</name>
<dbReference type="AlphaFoldDB" id="A0A3P1CW48"/>
<dbReference type="OrthoDB" id="962006at2"/>
<gene>
    <name evidence="1" type="ORF">EHT87_03180</name>
</gene>
<evidence type="ECO:0000313" key="1">
    <source>
        <dbReference type="EMBL" id="RRB17300.1"/>
    </source>
</evidence>
<comment type="caution">
    <text evidence="1">The sequence shown here is derived from an EMBL/GenBank/DDBJ whole genome shotgun (WGS) entry which is preliminary data.</text>
</comment>
<evidence type="ECO:0000313" key="2">
    <source>
        <dbReference type="Proteomes" id="UP000274271"/>
    </source>
</evidence>
<accession>A0A3P1CW48</accession>
<organism evidence="1 2">
    <name type="scientific">Larkinella knui</name>
    <dbReference type="NCBI Taxonomy" id="2025310"/>
    <lineage>
        <taxon>Bacteria</taxon>
        <taxon>Pseudomonadati</taxon>
        <taxon>Bacteroidota</taxon>
        <taxon>Cytophagia</taxon>
        <taxon>Cytophagales</taxon>
        <taxon>Spirosomataceae</taxon>
        <taxon>Larkinella</taxon>
    </lineage>
</organism>
<dbReference type="RefSeq" id="WP_124903775.1">
    <property type="nucleotide sequence ID" value="NZ_RQJP01000001.1"/>
</dbReference>
<proteinExistence type="predicted"/>
<dbReference type="Proteomes" id="UP000274271">
    <property type="component" value="Unassembled WGS sequence"/>
</dbReference>
<keyword evidence="2" id="KW-1185">Reference proteome</keyword>
<reference evidence="1 2" key="1">
    <citation type="submission" date="2018-11" db="EMBL/GenBank/DDBJ databases">
        <authorList>
            <person name="Zhou Z."/>
            <person name="Wang G."/>
        </authorList>
    </citation>
    <scope>NUCLEOTIDE SEQUENCE [LARGE SCALE GENOMIC DNA]</scope>
    <source>
        <strain evidence="1 2">KCTC42998</strain>
    </source>
</reference>
<sequence>MKNLSELTFEEIQKMYAYAIDLAASYVKDAEKHYKADETERGDKFMAADKEWTEYARLLDLELQSRIKAAVTYQTAQPQPFI</sequence>